<evidence type="ECO:0000256" key="1">
    <source>
        <dbReference type="SAM" id="MobiDB-lite"/>
    </source>
</evidence>
<keyword evidence="3" id="KW-1185">Reference proteome</keyword>
<evidence type="ECO:0008006" key="4">
    <source>
        <dbReference type="Google" id="ProtNLM"/>
    </source>
</evidence>
<reference evidence="2 3" key="1">
    <citation type="submission" date="2019-02" db="EMBL/GenBank/DDBJ databases">
        <title>Draft genome sequences of novel Actinobacteria.</title>
        <authorList>
            <person name="Sahin N."/>
            <person name="Ay H."/>
            <person name="Saygin H."/>
        </authorList>
    </citation>
    <scope>NUCLEOTIDE SEQUENCE [LARGE SCALE GENOMIC DNA]</scope>
    <source>
        <strain evidence="2 3">16K104</strain>
    </source>
</reference>
<dbReference type="EMBL" id="SMKR01000132">
    <property type="protein sequence ID" value="TDD18467.1"/>
    <property type="molecule type" value="Genomic_DNA"/>
</dbReference>
<feature type="region of interest" description="Disordered" evidence="1">
    <location>
        <begin position="250"/>
        <end position="269"/>
    </location>
</feature>
<evidence type="ECO:0000313" key="2">
    <source>
        <dbReference type="EMBL" id="TDD18467.1"/>
    </source>
</evidence>
<dbReference type="AlphaFoldDB" id="A0A4R4WLP7"/>
<gene>
    <name evidence="2" type="ORF">E1218_25910</name>
</gene>
<sequence length="269" mass="29338">MPINLQLPQASWVAHAHVWEQLGRRVKSEQAIRILAPVRWRTATASALEPGAGHAGAGVQVEEQVIGFRVRSVYDVTATSGPPIYLPRTLTSADFVVARTLWDALAREVAADGFAVDVRPLGDGCEGFTDFDSGRIVIADRPDDFRAVARLAHEVRHARMHASERGGDEVCEGLREVEAESVAYVVLGRYGIAIEAESFSYIWGWAKVADPDEPENVIMETGVRVINTARTLIEPTDEYLKVHGALLAQEPGRAMESPSSHPELDGPVP</sequence>
<comment type="caution">
    <text evidence="2">The sequence shown here is derived from an EMBL/GenBank/DDBJ whole genome shotgun (WGS) entry which is preliminary data.</text>
</comment>
<evidence type="ECO:0000313" key="3">
    <source>
        <dbReference type="Proteomes" id="UP000295172"/>
    </source>
</evidence>
<accession>A0A4R4WLP7</accession>
<proteinExistence type="predicted"/>
<protein>
    <recommendedName>
        <fullName evidence="4">ImmA/IrrE family metallo-endopeptidase</fullName>
    </recommendedName>
</protein>
<name>A0A4R4WLP7_9ACTN</name>
<dbReference type="OrthoDB" id="7605626at2"/>
<dbReference type="RefSeq" id="WP_132324580.1">
    <property type="nucleotide sequence ID" value="NZ_SMKR01000132.1"/>
</dbReference>
<dbReference type="Proteomes" id="UP000295172">
    <property type="component" value="Unassembled WGS sequence"/>
</dbReference>
<organism evidence="2 3">
    <name type="scientific">Kribbella turkmenica</name>
    <dbReference type="NCBI Taxonomy" id="2530375"/>
    <lineage>
        <taxon>Bacteria</taxon>
        <taxon>Bacillati</taxon>
        <taxon>Actinomycetota</taxon>
        <taxon>Actinomycetes</taxon>
        <taxon>Propionibacteriales</taxon>
        <taxon>Kribbellaceae</taxon>
        <taxon>Kribbella</taxon>
    </lineage>
</organism>